<evidence type="ECO:0000256" key="5">
    <source>
        <dbReference type="ARBA" id="ARBA00022857"/>
    </source>
</evidence>
<dbReference type="EMBL" id="MFIQ01000004">
    <property type="protein sequence ID" value="OGF93766.1"/>
    <property type="molecule type" value="Genomic_DNA"/>
</dbReference>
<dbReference type="CDD" id="cd00209">
    <property type="entry name" value="DHFR"/>
    <property type="match status" value="1"/>
</dbReference>
<comment type="similarity">
    <text evidence="2 7">Belongs to the dihydrofolate reductase family.</text>
</comment>
<evidence type="ECO:0000313" key="10">
    <source>
        <dbReference type="Proteomes" id="UP000178894"/>
    </source>
</evidence>
<dbReference type="SUPFAM" id="SSF53597">
    <property type="entry name" value="Dihydrofolate reductase-like"/>
    <property type="match status" value="1"/>
</dbReference>
<dbReference type="Proteomes" id="UP000178894">
    <property type="component" value="Unassembled WGS sequence"/>
</dbReference>
<dbReference type="EC" id="1.5.1.3" evidence="3 7"/>
<comment type="function">
    <text evidence="7">Key enzyme in folate metabolism. Catalyzes an essential reaction for de novo glycine and purine synthesis, and for DNA precursor synthesis.</text>
</comment>
<dbReference type="PIRSF" id="PIRSF000194">
    <property type="entry name" value="DHFR"/>
    <property type="match status" value="1"/>
</dbReference>
<organism evidence="9 10">
    <name type="scientific">Candidatus Giovannonibacteria bacterium RIFCSPLOWO2_12_FULL_44_15</name>
    <dbReference type="NCBI Taxonomy" id="1798364"/>
    <lineage>
        <taxon>Bacteria</taxon>
        <taxon>Candidatus Giovannoniibacteriota</taxon>
    </lineage>
</organism>
<accession>A0A1F5Y142</accession>
<dbReference type="GO" id="GO:0046655">
    <property type="term" value="P:folic acid metabolic process"/>
    <property type="evidence" value="ECO:0007669"/>
    <property type="project" value="TreeGrafter"/>
</dbReference>
<evidence type="ECO:0000256" key="1">
    <source>
        <dbReference type="ARBA" id="ARBA00004903"/>
    </source>
</evidence>
<dbReference type="InterPro" id="IPR001796">
    <property type="entry name" value="DHFR_dom"/>
</dbReference>
<dbReference type="GO" id="GO:0046452">
    <property type="term" value="P:dihydrofolate metabolic process"/>
    <property type="evidence" value="ECO:0007669"/>
    <property type="project" value="TreeGrafter"/>
</dbReference>
<gene>
    <name evidence="9" type="ORF">A3G54_02555</name>
</gene>
<reference evidence="9 10" key="1">
    <citation type="journal article" date="2016" name="Nat. Commun.">
        <title>Thousands of microbial genomes shed light on interconnected biogeochemical processes in an aquifer system.</title>
        <authorList>
            <person name="Anantharaman K."/>
            <person name="Brown C.T."/>
            <person name="Hug L.A."/>
            <person name="Sharon I."/>
            <person name="Castelle C.J."/>
            <person name="Probst A.J."/>
            <person name="Thomas B.C."/>
            <person name="Singh A."/>
            <person name="Wilkins M.J."/>
            <person name="Karaoz U."/>
            <person name="Brodie E.L."/>
            <person name="Williams K.H."/>
            <person name="Hubbard S.S."/>
            <person name="Banfield J.F."/>
        </authorList>
    </citation>
    <scope>NUCLEOTIDE SEQUENCE [LARGE SCALE GENOMIC DNA]</scope>
</reference>
<evidence type="ECO:0000256" key="2">
    <source>
        <dbReference type="ARBA" id="ARBA00009539"/>
    </source>
</evidence>
<evidence type="ECO:0000256" key="4">
    <source>
        <dbReference type="ARBA" id="ARBA00022563"/>
    </source>
</evidence>
<dbReference type="GO" id="GO:0050661">
    <property type="term" value="F:NADP binding"/>
    <property type="evidence" value="ECO:0007669"/>
    <property type="project" value="InterPro"/>
</dbReference>
<dbReference type="GO" id="GO:0005829">
    <property type="term" value="C:cytosol"/>
    <property type="evidence" value="ECO:0007669"/>
    <property type="project" value="TreeGrafter"/>
</dbReference>
<keyword evidence="6 7" id="KW-0560">Oxidoreductase</keyword>
<dbReference type="PRINTS" id="PR00070">
    <property type="entry name" value="DHFR"/>
</dbReference>
<dbReference type="GO" id="GO:0004146">
    <property type="term" value="F:dihydrofolate reductase activity"/>
    <property type="evidence" value="ECO:0007669"/>
    <property type="project" value="UniProtKB-EC"/>
</dbReference>
<dbReference type="InterPro" id="IPR024072">
    <property type="entry name" value="DHFR-like_dom_sf"/>
</dbReference>
<dbReference type="PROSITE" id="PS51330">
    <property type="entry name" value="DHFR_2"/>
    <property type="match status" value="1"/>
</dbReference>
<dbReference type="STRING" id="1798364.A3G54_02555"/>
<dbReference type="GO" id="GO:0046654">
    <property type="term" value="P:tetrahydrofolate biosynthetic process"/>
    <property type="evidence" value="ECO:0007669"/>
    <property type="project" value="UniProtKB-UniPathway"/>
</dbReference>
<evidence type="ECO:0000256" key="6">
    <source>
        <dbReference type="ARBA" id="ARBA00023002"/>
    </source>
</evidence>
<name>A0A1F5Y142_9BACT</name>
<dbReference type="PANTHER" id="PTHR48069:SF3">
    <property type="entry name" value="DIHYDROFOLATE REDUCTASE"/>
    <property type="match status" value="1"/>
</dbReference>
<evidence type="ECO:0000313" key="9">
    <source>
        <dbReference type="EMBL" id="OGF93766.1"/>
    </source>
</evidence>
<dbReference type="PANTHER" id="PTHR48069">
    <property type="entry name" value="DIHYDROFOLATE REDUCTASE"/>
    <property type="match status" value="1"/>
</dbReference>
<keyword evidence="5 7" id="KW-0521">NADP</keyword>
<dbReference type="Pfam" id="PF00186">
    <property type="entry name" value="DHFR_1"/>
    <property type="match status" value="1"/>
</dbReference>
<evidence type="ECO:0000259" key="8">
    <source>
        <dbReference type="PROSITE" id="PS51330"/>
    </source>
</evidence>
<comment type="pathway">
    <text evidence="1 7">Cofactor biosynthesis; tetrahydrofolate biosynthesis; 5,6,7,8-tetrahydrofolate from 7,8-dihydrofolate: step 1/1.</text>
</comment>
<protein>
    <recommendedName>
        <fullName evidence="3 7">Dihydrofolate reductase</fullName>
        <ecNumber evidence="3 7">1.5.1.3</ecNumber>
    </recommendedName>
</protein>
<proteinExistence type="inferred from homology"/>
<keyword evidence="4 7" id="KW-0554">One-carbon metabolism</keyword>
<feature type="domain" description="DHFR" evidence="8">
    <location>
        <begin position="6"/>
        <end position="169"/>
    </location>
</feature>
<comment type="catalytic activity">
    <reaction evidence="7">
        <text>(6S)-5,6,7,8-tetrahydrofolate + NADP(+) = 7,8-dihydrofolate + NADPH + H(+)</text>
        <dbReference type="Rhea" id="RHEA:15009"/>
        <dbReference type="ChEBI" id="CHEBI:15378"/>
        <dbReference type="ChEBI" id="CHEBI:57451"/>
        <dbReference type="ChEBI" id="CHEBI:57453"/>
        <dbReference type="ChEBI" id="CHEBI:57783"/>
        <dbReference type="ChEBI" id="CHEBI:58349"/>
        <dbReference type="EC" id="1.5.1.3"/>
    </reaction>
</comment>
<comment type="caution">
    <text evidence="9">The sequence shown here is derived from an EMBL/GenBank/DDBJ whole genome shotgun (WGS) entry which is preliminary data.</text>
</comment>
<evidence type="ECO:0000256" key="7">
    <source>
        <dbReference type="PIRNR" id="PIRNR000194"/>
    </source>
</evidence>
<sequence>MDAGIKISLVTAFARDSKIIGSDGNLPWRLSDDLKHLRKLTLGKIIIVGRKTEESIVNRIGHSLPNRKTIVLTRDKSYHRDDCETAASWDEAIKLAEGNAEIFVLGGEEIYKLALPFADTLYLTIVDAKVEGDAAFPNFDESKWDKKLEKKHAKDENNEYDFEQWVYTRKI</sequence>
<dbReference type="InterPro" id="IPR012259">
    <property type="entry name" value="DHFR"/>
</dbReference>
<dbReference type="GO" id="GO:0006730">
    <property type="term" value="P:one-carbon metabolic process"/>
    <property type="evidence" value="ECO:0007669"/>
    <property type="project" value="UniProtKB-KW"/>
</dbReference>
<dbReference type="Gene3D" id="3.40.430.10">
    <property type="entry name" value="Dihydrofolate Reductase, subunit A"/>
    <property type="match status" value="1"/>
</dbReference>
<dbReference type="AlphaFoldDB" id="A0A1F5Y142"/>
<evidence type="ECO:0000256" key="3">
    <source>
        <dbReference type="ARBA" id="ARBA00012856"/>
    </source>
</evidence>
<dbReference type="UniPathway" id="UPA00077">
    <property type="reaction ID" value="UER00158"/>
</dbReference>